<gene>
    <name evidence="1" type="ORF">EVG20_g8497</name>
</gene>
<protein>
    <recommendedName>
        <fullName evidence="3">F-box domain-containing protein</fullName>
    </recommendedName>
</protein>
<dbReference type="EMBL" id="SEOQ01000742">
    <property type="protein sequence ID" value="TFY57551.1"/>
    <property type="molecule type" value="Genomic_DNA"/>
</dbReference>
<proteinExistence type="predicted"/>
<evidence type="ECO:0008006" key="3">
    <source>
        <dbReference type="Google" id="ProtNLM"/>
    </source>
</evidence>
<dbReference type="STRING" id="205917.A0A4Y9Y7Z9"/>
<dbReference type="OrthoDB" id="3317715at2759"/>
<evidence type="ECO:0000313" key="2">
    <source>
        <dbReference type="Proteomes" id="UP000298327"/>
    </source>
</evidence>
<organism evidence="1 2">
    <name type="scientific">Dentipellis fragilis</name>
    <dbReference type="NCBI Taxonomy" id="205917"/>
    <lineage>
        <taxon>Eukaryota</taxon>
        <taxon>Fungi</taxon>
        <taxon>Dikarya</taxon>
        <taxon>Basidiomycota</taxon>
        <taxon>Agaricomycotina</taxon>
        <taxon>Agaricomycetes</taxon>
        <taxon>Russulales</taxon>
        <taxon>Hericiaceae</taxon>
        <taxon>Dentipellis</taxon>
    </lineage>
</organism>
<reference evidence="1 2" key="1">
    <citation type="submission" date="2019-02" db="EMBL/GenBank/DDBJ databases">
        <title>Genome sequencing of the rare red list fungi Dentipellis fragilis.</title>
        <authorList>
            <person name="Buettner E."/>
            <person name="Kellner H."/>
        </authorList>
    </citation>
    <scope>NUCLEOTIDE SEQUENCE [LARGE SCALE GENOMIC DNA]</scope>
    <source>
        <strain evidence="1 2">DSM 105465</strain>
    </source>
</reference>
<name>A0A4Y9Y7Z9_9AGAM</name>
<keyword evidence="2" id="KW-1185">Reference proteome</keyword>
<comment type="caution">
    <text evidence="1">The sequence shown here is derived from an EMBL/GenBank/DDBJ whole genome shotgun (WGS) entry which is preliminary data.</text>
</comment>
<evidence type="ECO:0000313" key="1">
    <source>
        <dbReference type="EMBL" id="TFY57551.1"/>
    </source>
</evidence>
<dbReference type="AlphaFoldDB" id="A0A4Y9Y7Z9"/>
<accession>A0A4Y9Y7Z9</accession>
<dbReference type="Proteomes" id="UP000298327">
    <property type="component" value="Unassembled WGS sequence"/>
</dbReference>
<sequence>MWQSLALDVIDRILTHIDDIDTLKSIICVSRRTAAVYRAHPNSILTIVCQNEAGAAWPSVARFVLFKRTRLLAETEDQAVEAMTPLERKDVMTYLQSGYSVQELAERFFSRYAPHKAGASVYQCVIVRCALYRIWLYQARFGGAWERWFDSTSHKPAPDLEARREYVDKFSNHERMEFTIIYRWLMSEIGKFSTLPGYTSQFPERHAQLYISRELPDISEVLCFWLSSFQLSRRIILTKMNQFFPDALPYRTPVSITDCLEEHILGDDCIYKKPCDRCNTTGTMKWNEKNWSVAGGFWGTPEDFVDEFLDTELRDMREFRQPLVDAMERLDYGIDEIFCDVLELAGYSAVQMHEQWICTGCISGMLHEWLTFCWIKNLPQVLDSSEDENTLASPPPSAGVAWSIVRYLVRKHESSVSSNQL</sequence>